<evidence type="ECO:0000313" key="2">
    <source>
        <dbReference type="Proteomes" id="UP000703661"/>
    </source>
</evidence>
<proteinExistence type="predicted"/>
<name>A0A9P6SXH2_9FUNG</name>
<comment type="caution">
    <text evidence="1">The sequence shown here is derived from an EMBL/GenBank/DDBJ whole genome shotgun (WGS) entry which is preliminary data.</text>
</comment>
<reference evidence="1" key="1">
    <citation type="journal article" date="2020" name="Fungal Divers.">
        <title>Resolving the Mortierellaceae phylogeny through synthesis of multi-gene phylogenetics and phylogenomics.</title>
        <authorList>
            <person name="Vandepol N."/>
            <person name="Liber J."/>
            <person name="Desiro A."/>
            <person name="Na H."/>
            <person name="Kennedy M."/>
            <person name="Barry K."/>
            <person name="Grigoriev I.V."/>
            <person name="Miller A.N."/>
            <person name="O'Donnell K."/>
            <person name="Stajich J.E."/>
            <person name="Bonito G."/>
        </authorList>
    </citation>
    <scope>NUCLEOTIDE SEQUENCE</scope>
    <source>
        <strain evidence="1">NRRL 2769</strain>
    </source>
</reference>
<dbReference type="EMBL" id="JAAAID010001498">
    <property type="protein sequence ID" value="KAG0009786.1"/>
    <property type="molecule type" value="Genomic_DNA"/>
</dbReference>
<protein>
    <submittedName>
        <fullName evidence="1">Uncharacterized protein</fullName>
    </submittedName>
</protein>
<feature type="non-terminal residue" evidence="1">
    <location>
        <position position="212"/>
    </location>
</feature>
<accession>A0A9P6SXH2</accession>
<evidence type="ECO:0000313" key="1">
    <source>
        <dbReference type="EMBL" id="KAG0009786.1"/>
    </source>
</evidence>
<gene>
    <name evidence="1" type="ORF">BGZ80_002053</name>
</gene>
<sequence length="212" mass="23864">TIKIDEETPPVPEAEVVALWKQCLEILSEGKLKLGSGEHICTATAIQKRNFLKLFNIQGDTENGRKPSEGVFLGGAACDEIINLPTTKDEFERFLSGPSISILCNYTRLLLLYQDDIKEQLHRKRSEAIMERTIKTTHTAQTRNGEDCSKTPPYRPFHFGDVTILTPKQRKKRTGAMMSHVILDLQTSPTDTFNARVESHLDSPAELHTESE</sequence>
<organism evidence="1 2">
    <name type="scientific">Entomortierella chlamydospora</name>
    <dbReference type="NCBI Taxonomy" id="101097"/>
    <lineage>
        <taxon>Eukaryota</taxon>
        <taxon>Fungi</taxon>
        <taxon>Fungi incertae sedis</taxon>
        <taxon>Mucoromycota</taxon>
        <taxon>Mortierellomycotina</taxon>
        <taxon>Mortierellomycetes</taxon>
        <taxon>Mortierellales</taxon>
        <taxon>Mortierellaceae</taxon>
        <taxon>Entomortierella</taxon>
    </lineage>
</organism>
<dbReference type="Proteomes" id="UP000703661">
    <property type="component" value="Unassembled WGS sequence"/>
</dbReference>
<keyword evidence="2" id="KW-1185">Reference proteome</keyword>
<dbReference type="AlphaFoldDB" id="A0A9P6SXH2"/>